<gene>
    <name evidence="2" type="ORF">BGZ80_009008</name>
</gene>
<feature type="region of interest" description="Disordered" evidence="1">
    <location>
        <begin position="105"/>
        <end position="142"/>
    </location>
</feature>
<evidence type="ECO:0000313" key="2">
    <source>
        <dbReference type="EMBL" id="KAG0023575.1"/>
    </source>
</evidence>
<organism evidence="2 3">
    <name type="scientific">Entomortierella chlamydospora</name>
    <dbReference type="NCBI Taxonomy" id="101097"/>
    <lineage>
        <taxon>Eukaryota</taxon>
        <taxon>Fungi</taxon>
        <taxon>Fungi incertae sedis</taxon>
        <taxon>Mucoromycota</taxon>
        <taxon>Mortierellomycotina</taxon>
        <taxon>Mortierellomycetes</taxon>
        <taxon>Mortierellales</taxon>
        <taxon>Mortierellaceae</taxon>
        <taxon>Entomortierella</taxon>
    </lineage>
</organism>
<reference evidence="2" key="1">
    <citation type="journal article" date="2020" name="Fungal Divers.">
        <title>Resolving the Mortierellaceae phylogeny through synthesis of multi-gene phylogenetics and phylogenomics.</title>
        <authorList>
            <person name="Vandepol N."/>
            <person name="Liber J."/>
            <person name="Desiro A."/>
            <person name="Na H."/>
            <person name="Kennedy M."/>
            <person name="Barry K."/>
            <person name="Grigoriev I.V."/>
            <person name="Miller A.N."/>
            <person name="O'Donnell K."/>
            <person name="Stajich J.E."/>
            <person name="Bonito G."/>
        </authorList>
    </citation>
    <scope>NUCLEOTIDE SEQUENCE</scope>
    <source>
        <strain evidence="2">NRRL 2769</strain>
    </source>
</reference>
<protein>
    <recommendedName>
        <fullName evidence="4">Mediator complex subunit 18</fullName>
    </recommendedName>
</protein>
<dbReference type="Gene3D" id="2.40.320.10">
    <property type="entry name" value="Hypothetical Protein Pfu-838710-001"/>
    <property type="match status" value="1"/>
</dbReference>
<sequence>MSVSGSTSGGASFECSLTGTVIPGQFRHLYDRLLGLCEHAAHSKMFEHEMLFTPADPRKTVRAYLVNDVLSHQHSFTLCPVVQRPIYAARNDDVHLRLRAKMMVLDQSKKTQHGERSGEDNQRKRMKNDGDGNSIIINGGQSEDTEMTYSAQEIETKAQQQLLEGGAGGVSSIEQGLSNGSSKYGSKRVVIRQHQLCQYGHPEPGRTIVVRSAILVKIHGDAFGFLSLLGYG</sequence>
<evidence type="ECO:0000256" key="1">
    <source>
        <dbReference type="SAM" id="MobiDB-lite"/>
    </source>
</evidence>
<dbReference type="AlphaFoldDB" id="A0A9P6T415"/>
<dbReference type="Proteomes" id="UP000703661">
    <property type="component" value="Unassembled WGS sequence"/>
</dbReference>
<evidence type="ECO:0008006" key="4">
    <source>
        <dbReference type="Google" id="ProtNLM"/>
    </source>
</evidence>
<feature type="compositionally biased region" description="Low complexity" evidence="1">
    <location>
        <begin position="131"/>
        <end position="140"/>
    </location>
</feature>
<comment type="caution">
    <text evidence="2">The sequence shown here is derived from an EMBL/GenBank/DDBJ whole genome shotgun (WGS) entry which is preliminary data.</text>
</comment>
<feature type="compositionally biased region" description="Basic and acidic residues" evidence="1">
    <location>
        <begin position="107"/>
        <end position="130"/>
    </location>
</feature>
<accession>A0A9P6T415</accession>
<evidence type="ECO:0000313" key="3">
    <source>
        <dbReference type="Proteomes" id="UP000703661"/>
    </source>
</evidence>
<proteinExistence type="predicted"/>
<name>A0A9P6T415_9FUNG</name>
<dbReference type="EMBL" id="JAAAID010000051">
    <property type="protein sequence ID" value="KAG0023575.1"/>
    <property type="molecule type" value="Genomic_DNA"/>
</dbReference>
<keyword evidence="3" id="KW-1185">Reference proteome</keyword>